<dbReference type="Pfam" id="PF14550">
    <property type="entry name" value="Peptidase_S78_2"/>
    <property type="match status" value="1"/>
</dbReference>
<gene>
    <name evidence="2" type="ORF">ASU33_13815</name>
</gene>
<protein>
    <recommendedName>
        <fullName evidence="1">Phage-like element PBSX protein XkdF domain-containing protein</fullName>
    </recommendedName>
</protein>
<dbReference type="AlphaFoldDB" id="A0A9X0HK61"/>
<evidence type="ECO:0000313" key="2">
    <source>
        <dbReference type="EMBL" id="KUG07425.1"/>
    </source>
</evidence>
<dbReference type="OrthoDB" id="1445418at2"/>
<dbReference type="Proteomes" id="UP000054223">
    <property type="component" value="Unassembled WGS sequence"/>
</dbReference>
<dbReference type="InterPro" id="IPR027924">
    <property type="entry name" value="XkdF"/>
</dbReference>
<proteinExistence type="predicted"/>
<comment type="caution">
    <text evidence="2">The sequence shown here is derived from an EMBL/GenBank/DDBJ whole genome shotgun (WGS) entry which is preliminary data.</text>
</comment>
<organism evidence="2 3">
    <name type="scientific">Solirubrum puertoriconensis</name>
    <dbReference type="NCBI Taxonomy" id="1751427"/>
    <lineage>
        <taxon>Bacteria</taxon>
        <taxon>Pseudomonadati</taxon>
        <taxon>Bacteroidota</taxon>
        <taxon>Cytophagia</taxon>
        <taxon>Cytophagales</taxon>
    </lineage>
</organism>
<feature type="domain" description="Phage-like element PBSX protein XkdF" evidence="1">
    <location>
        <begin position="72"/>
        <end position="172"/>
    </location>
</feature>
<evidence type="ECO:0000259" key="1">
    <source>
        <dbReference type="Pfam" id="PF14550"/>
    </source>
</evidence>
<reference evidence="2 3" key="1">
    <citation type="submission" date="2015-11" db="EMBL/GenBank/DDBJ databases">
        <title>Solirubrum puertoriconensis gen. nov. an environmental bacteria isolated in Puerto Rico.</title>
        <authorList>
            <person name="Cuebas-Irizarry M.F."/>
            <person name="Montalvo-Rodriguez R."/>
        </authorList>
    </citation>
    <scope>NUCLEOTIDE SEQUENCE [LARGE SCALE GENOMIC DNA]</scope>
    <source>
        <strain evidence="2 3">MC1A</strain>
    </source>
</reference>
<dbReference type="RefSeq" id="WP_059071050.1">
    <property type="nucleotide sequence ID" value="NZ_LNAL01000007.1"/>
</dbReference>
<evidence type="ECO:0000313" key="3">
    <source>
        <dbReference type="Proteomes" id="UP000054223"/>
    </source>
</evidence>
<sequence length="212" mass="24331">MKLPVFQLQVDEFDDNTGMFLISMVDRPAMQVQAVKLSESEPQEVTLKATDQMKRYLTSAVIIPDKLIYRNDDQQGEHYIQFTSDDIEKIRNKFFQQTGNLRLSNKNHDQSDTVQAQLIESWIIEDPKVDKAAALGFHLPKGTMMATYKILDETFWESEVMTGNVTGFSLEGRFRESQVKMSEATPKEIDWSSIEDDINAILNELRTDGKLD</sequence>
<name>A0A9X0HK61_SOLP1</name>
<dbReference type="EMBL" id="LNAL01000007">
    <property type="protein sequence ID" value="KUG07425.1"/>
    <property type="molecule type" value="Genomic_DNA"/>
</dbReference>
<keyword evidence="3" id="KW-1185">Reference proteome</keyword>
<accession>A0A9X0HK61</accession>